<dbReference type="PROSITE" id="PS01241">
    <property type="entry name" value="LINK_1"/>
    <property type="match status" value="2"/>
</dbReference>
<dbReference type="GO" id="GO:0005615">
    <property type="term" value="C:extracellular space"/>
    <property type="evidence" value="ECO:0007669"/>
    <property type="project" value="TreeGrafter"/>
</dbReference>
<dbReference type="InterPro" id="IPR003599">
    <property type="entry name" value="Ig_sub"/>
</dbReference>
<evidence type="ECO:0000256" key="1">
    <source>
        <dbReference type="ARBA" id="ARBA00004498"/>
    </source>
</evidence>
<comment type="subcellular location">
    <subcellularLocation>
        <location evidence="1">Secreted</location>
        <location evidence="1">Extracellular space</location>
        <location evidence="1">Extracellular matrix</location>
    </subcellularLocation>
</comment>
<dbReference type="InterPro" id="IPR050691">
    <property type="entry name" value="Hyaluronan_bind_Proteoglycan"/>
</dbReference>
<dbReference type="GO" id="GO:0007155">
    <property type="term" value="P:cell adhesion"/>
    <property type="evidence" value="ECO:0007669"/>
    <property type="project" value="InterPro"/>
</dbReference>
<evidence type="ECO:0000256" key="2">
    <source>
        <dbReference type="ARBA" id="ARBA00022525"/>
    </source>
</evidence>
<dbReference type="Gene3D" id="3.10.100.10">
    <property type="entry name" value="Mannose-Binding Protein A, subunit A"/>
    <property type="match status" value="2"/>
</dbReference>
<dbReference type="GO" id="GO:0002052">
    <property type="term" value="P:positive regulation of neuroblast proliferation"/>
    <property type="evidence" value="ECO:0007669"/>
    <property type="project" value="TreeGrafter"/>
</dbReference>
<dbReference type="GO" id="GO:0010001">
    <property type="term" value="P:glial cell differentiation"/>
    <property type="evidence" value="ECO:0007669"/>
    <property type="project" value="TreeGrafter"/>
</dbReference>
<dbReference type="InterPro" id="IPR007110">
    <property type="entry name" value="Ig-like_dom"/>
</dbReference>
<dbReference type="SUPFAM" id="SSF48726">
    <property type="entry name" value="Immunoglobulin"/>
    <property type="match status" value="1"/>
</dbReference>
<reference evidence="17" key="1">
    <citation type="submission" date="2025-08" db="UniProtKB">
        <authorList>
            <consortium name="Ensembl"/>
        </authorList>
    </citation>
    <scope>IDENTIFICATION</scope>
</reference>
<dbReference type="AlphaFoldDB" id="A0A8C6WSD1"/>
<dbReference type="InterPro" id="IPR016187">
    <property type="entry name" value="CTDL_fold"/>
</dbReference>
<dbReference type="SUPFAM" id="SSF56436">
    <property type="entry name" value="C-type lectin-like"/>
    <property type="match status" value="2"/>
</dbReference>
<feature type="domain" description="Link" evidence="16">
    <location>
        <begin position="144"/>
        <end position="239"/>
    </location>
</feature>
<keyword evidence="18" id="KW-1185">Reference proteome</keyword>
<dbReference type="Pfam" id="PF07686">
    <property type="entry name" value="V-set"/>
    <property type="match status" value="1"/>
</dbReference>
<evidence type="ECO:0000313" key="17">
    <source>
        <dbReference type="Ensembl" id="ENSNMLP00000028072.1"/>
    </source>
</evidence>
<feature type="domain" description="Ig-like" evidence="15">
    <location>
        <begin position="26"/>
        <end position="140"/>
    </location>
</feature>
<dbReference type="SMART" id="SM00409">
    <property type="entry name" value="IG"/>
    <property type="match status" value="1"/>
</dbReference>
<dbReference type="PANTHER" id="PTHR22804:SF6">
    <property type="entry name" value="VERSICAN CORE PROTEIN"/>
    <property type="match status" value="1"/>
</dbReference>
<dbReference type="CDD" id="cd03520">
    <property type="entry name" value="Link_domain_CSPGs_modules_2_4"/>
    <property type="match status" value="1"/>
</dbReference>
<keyword evidence="13" id="KW-0472">Membrane</keyword>
<dbReference type="GO" id="GO:0072534">
    <property type="term" value="C:perineuronal net"/>
    <property type="evidence" value="ECO:0007669"/>
    <property type="project" value="TreeGrafter"/>
</dbReference>
<keyword evidence="10" id="KW-0325">Glycoprotein</keyword>
<dbReference type="InterPro" id="IPR016186">
    <property type="entry name" value="C-type_lectin-like/link_sf"/>
</dbReference>
<feature type="domain" description="Link" evidence="16">
    <location>
        <begin position="244"/>
        <end position="341"/>
    </location>
</feature>
<dbReference type="PANTHER" id="PTHR22804">
    <property type="entry name" value="AGGRECAN/VERSICAN PROTEOGLYCAN"/>
    <property type="match status" value="1"/>
</dbReference>
<evidence type="ECO:0000256" key="10">
    <source>
        <dbReference type="ARBA" id="ARBA00023180"/>
    </source>
</evidence>
<reference evidence="17" key="2">
    <citation type="submission" date="2025-09" db="UniProtKB">
        <authorList>
            <consortium name="Ensembl"/>
        </authorList>
    </citation>
    <scope>IDENTIFICATION</scope>
</reference>
<keyword evidence="13" id="KW-1133">Transmembrane helix</keyword>
<keyword evidence="8" id="KW-0654">Proteoglycan</keyword>
<dbReference type="FunFam" id="3.10.100.10:FF:000002">
    <property type="entry name" value="Hyaluronan proteoglycan link protein 1"/>
    <property type="match status" value="1"/>
</dbReference>
<accession>A0A8C6WSD1</accession>
<keyword evidence="2" id="KW-0964">Secreted</keyword>
<dbReference type="SMART" id="SM00445">
    <property type="entry name" value="LINK"/>
    <property type="match status" value="2"/>
</dbReference>
<keyword evidence="5 14" id="KW-0732">Signal</keyword>
<keyword evidence="11" id="KW-0393">Immunoglobulin domain</keyword>
<evidence type="ECO:0000256" key="7">
    <source>
        <dbReference type="ARBA" id="ARBA00022837"/>
    </source>
</evidence>
<evidence type="ECO:0000256" key="11">
    <source>
        <dbReference type="ARBA" id="ARBA00023319"/>
    </source>
</evidence>
<evidence type="ECO:0000256" key="4">
    <source>
        <dbReference type="ARBA" id="ARBA00022536"/>
    </source>
</evidence>
<evidence type="ECO:0000259" key="16">
    <source>
        <dbReference type="PROSITE" id="PS50963"/>
    </source>
</evidence>
<dbReference type="PROSITE" id="PS50835">
    <property type="entry name" value="IG_LIKE"/>
    <property type="match status" value="1"/>
</dbReference>
<evidence type="ECO:0000256" key="3">
    <source>
        <dbReference type="ARBA" id="ARBA00022530"/>
    </source>
</evidence>
<dbReference type="GO" id="GO:0001501">
    <property type="term" value="P:skeletal system development"/>
    <property type="evidence" value="ECO:0007669"/>
    <property type="project" value="TreeGrafter"/>
</dbReference>
<evidence type="ECO:0000313" key="18">
    <source>
        <dbReference type="Proteomes" id="UP000694523"/>
    </source>
</evidence>
<keyword evidence="6" id="KW-0677">Repeat</keyword>
<dbReference type="Gene3D" id="2.60.40.10">
    <property type="entry name" value="Immunoglobulins"/>
    <property type="match status" value="1"/>
</dbReference>
<dbReference type="InterPro" id="IPR013106">
    <property type="entry name" value="Ig_V-set"/>
</dbReference>
<name>A0A8C6WSD1_9GOBI</name>
<feature type="disulfide bond" evidence="12">
    <location>
        <begin position="288"/>
        <end position="309"/>
    </location>
</feature>
<dbReference type="Pfam" id="PF00193">
    <property type="entry name" value="Xlink"/>
    <property type="match status" value="2"/>
</dbReference>
<protein>
    <submittedName>
        <fullName evidence="17">Versican a</fullName>
    </submittedName>
</protein>
<feature type="signal peptide" evidence="14">
    <location>
        <begin position="1"/>
        <end position="20"/>
    </location>
</feature>
<evidence type="ECO:0000256" key="14">
    <source>
        <dbReference type="SAM" id="SignalP"/>
    </source>
</evidence>
<dbReference type="Proteomes" id="UP000694523">
    <property type="component" value="Unplaced"/>
</dbReference>
<dbReference type="PROSITE" id="PS50963">
    <property type="entry name" value="LINK_2"/>
    <property type="match status" value="2"/>
</dbReference>
<evidence type="ECO:0000256" key="6">
    <source>
        <dbReference type="ARBA" id="ARBA00022737"/>
    </source>
</evidence>
<dbReference type="GO" id="GO:0007417">
    <property type="term" value="P:central nervous system development"/>
    <property type="evidence" value="ECO:0007669"/>
    <property type="project" value="TreeGrafter"/>
</dbReference>
<proteinExistence type="predicted"/>
<comment type="caution">
    <text evidence="12">Lacks conserved residue(s) required for the propagation of feature annotation.</text>
</comment>
<dbReference type="GO" id="GO:0045202">
    <property type="term" value="C:synapse"/>
    <property type="evidence" value="ECO:0007669"/>
    <property type="project" value="TreeGrafter"/>
</dbReference>
<sequence length="387" mass="43782">MLLDIKHILWLYCLCTNALSIIRPIKGSLSGKVTLPCFFSIIPTSAPIISTNGTIIYNRDYLRIKWTRIDSTSESTVLVAQNGVIKIGSSYRYRVSVPSHPEDVGDASLTMVKLRASDAGTYRCEVMYGIEDTQDTVNLDVNGVVFHYRASTSRYTLDYQKAIQACQNIGATIATYEQLKAAYEDGFDQCDAGWIADQTVRYPITRPRKGCYGNLKAKPGVRSYGIRKPLDTYDVYCYVDKLNGEVFYAPVAQKMNLEEAREECKKRYSVLATPGQLHAAWRQGLDQCDYGWLSDGSARYPISIPRMQCGGGLLGVRTMYRHRNQTGFPDPNTRLGAYCFKGKQFCYILTGCNFMVQIIFAFIQIYSRRMLRVRKHSARTILVYGEL</sequence>
<evidence type="ECO:0000256" key="13">
    <source>
        <dbReference type="SAM" id="Phobius"/>
    </source>
</evidence>
<evidence type="ECO:0000256" key="9">
    <source>
        <dbReference type="ARBA" id="ARBA00023157"/>
    </source>
</evidence>
<dbReference type="FunFam" id="3.10.100.10:FF:000011">
    <property type="entry name" value="Aggrecan core protein"/>
    <property type="match status" value="1"/>
</dbReference>
<organism evidence="17 18">
    <name type="scientific">Neogobius melanostomus</name>
    <name type="common">round goby</name>
    <dbReference type="NCBI Taxonomy" id="47308"/>
    <lineage>
        <taxon>Eukaryota</taxon>
        <taxon>Metazoa</taxon>
        <taxon>Chordata</taxon>
        <taxon>Craniata</taxon>
        <taxon>Vertebrata</taxon>
        <taxon>Euteleostomi</taxon>
        <taxon>Actinopterygii</taxon>
        <taxon>Neopterygii</taxon>
        <taxon>Teleostei</taxon>
        <taxon>Neoteleostei</taxon>
        <taxon>Acanthomorphata</taxon>
        <taxon>Gobiaria</taxon>
        <taxon>Gobiiformes</taxon>
        <taxon>Gobioidei</taxon>
        <taxon>Gobiidae</taxon>
        <taxon>Benthophilinae</taxon>
        <taxon>Neogobiini</taxon>
        <taxon>Neogobius</taxon>
    </lineage>
</organism>
<dbReference type="CDD" id="cd03517">
    <property type="entry name" value="Link_domain_CSPGs_modules_1_3"/>
    <property type="match status" value="1"/>
</dbReference>
<feature type="transmembrane region" description="Helical" evidence="13">
    <location>
        <begin position="347"/>
        <end position="366"/>
    </location>
</feature>
<evidence type="ECO:0000256" key="12">
    <source>
        <dbReference type="PROSITE-ProRule" id="PRU00323"/>
    </source>
</evidence>
<evidence type="ECO:0000256" key="8">
    <source>
        <dbReference type="ARBA" id="ARBA00022974"/>
    </source>
</evidence>
<keyword evidence="9 12" id="KW-1015">Disulfide bond</keyword>
<evidence type="ECO:0000256" key="5">
    <source>
        <dbReference type="ARBA" id="ARBA00022729"/>
    </source>
</evidence>
<dbReference type="InterPro" id="IPR013783">
    <property type="entry name" value="Ig-like_fold"/>
</dbReference>
<dbReference type="InterPro" id="IPR000538">
    <property type="entry name" value="Link_dom"/>
</dbReference>
<keyword evidence="7" id="KW-0106">Calcium</keyword>
<dbReference type="GO" id="GO:0005540">
    <property type="term" value="F:hyaluronic acid binding"/>
    <property type="evidence" value="ECO:0007669"/>
    <property type="project" value="InterPro"/>
</dbReference>
<keyword evidence="3" id="KW-0272">Extracellular matrix</keyword>
<evidence type="ECO:0000259" key="15">
    <source>
        <dbReference type="PROSITE" id="PS50835"/>
    </source>
</evidence>
<feature type="disulfide bond" evidence="12">
    <location>
        <begin position="190"/>
        <end position="211"/>
    </location>
</feature>
<keyword evidence="4" id="KW-0245">EGF-like domain</keyword>
<dbReference type="PRINTS" id="PR01265">
    <property type="entry name" value="LINKMODULE"/>
</dbReference>
<dbReference type="Ensembl" id="ENSNMLT00000031355.1">
    <property type="protein sequence ID" value="ENSNMLP00000028072.1"/>
    <property type="gene ID" value="ENSNMLG00000017875.1"/>
</dbReference>
<dbReference type="InterPro" id="IPR036179">
    <property type="entry name" value="Ig-like_dom_sf"/>
</dbReference>
<keyword evidence="13" id="KW-0812">Transmembrane</keyword>
<feature type="chain" id="PRO_5034669480" evidence="14">
    <location>
        <begin position="21"/>
        <end position="387"/>
    </location>
</feature>